<dbReference type="SUPFAM" id="SSF53335">
    <property type="entry name" value="S-adenosyl-L-methionine-dependent methyltransferases"/>
    <property type="match status" value="1"/>
</dbReference>
<evidence type="ECO:0000313" key="4">
    <source>
        <dbReference type="EMBL" id="MUV14897.1"/>
    </source>
</evidence>
<keyword evidence="5" id="KW-1185">Reference proteome</keyword>
<dbReference type="AlphaFoldDB" id="A0A7C9HMY4"/>
<name>A0A7C9HMY4_9GAMM</name>
<organism evidence="4 5">
    <name type="scientific">Noviluteimonas gilva</name>
    <dbReference type="NCBI Taxonomy" id="2682097"/>
    <lineage>
        <taxon>Bacteria</taxon>
        <taxon>Pseudomonadati</taxon>
        <taxon>Pseudomonadota</taxon>
        <taxon>Gammaproteobacteria</taxon>
        <taxon>Lysobacterales</taxon>
        <taxon>Lysobacteraceae</taxon>
        <taxon>Noviluteimonas</taxon>
    </lineage>
</organism>
<accession>A0A7C9HMY4</accession>
<proteinExistence type="predicted"/>
<reference evidence="4 5" key="1">
    <citation type="submission" date="2019-12" db="EMBL/GenBank/DDBJ databases">
        <authorList>
            <person name="Xu J."/>
        </authorList>
    </citation>
    <scope>NUCLEOTIDE SEQUENCE [LARGE SCALE GENOMIC DNA]</scope>
    <source>
        <strain evidence="4 5">HX-5-24</strain>
    </source>
</reference>
<dbReference type="Proteomes" id="UP000479692">
    <property type="component" value="Unassembled WGS sequence"/>
</dbReference>
<evidence type="ECO:0000256" key="2">
    <source>
        <dbReference type="SAM" id="MobiDB-lite"/>
    </source>
</evidence>
<dbReference type="Pfam" id="PF13649">
    <property type="entry name" value="Methyltransf_25"/>
    <property type="match status" value="1"/>
</dbReference>
<dbReference type="InterPro" id="IPR029063">
    <property type="entry name" value="SAM-dependent_MTases_sf"/>
</dbReference>
<sequence>MSDVNSRDYWDARFRTDWDVNGGGPQSRFFAGVALALMPDWLKACARGGGTDGAPMTLCDIGCAEGAGTEVLAKGLGIPTTGVDFAAEGIALARERHPDVAFEVADMLAAPGSEKALNTRFDIVFSSNTLEHFERPWATFDTMAASADRFLVLLLPWREGDKLEAEHFVQFTPEAIPAARDGWVLAHASAADVADWPDSRWAGDQVLLVYARPQALADARVALADMRIDDPDRESLQARLSARAASAQASASRAAAWDAAAQAANAKAANAEAAAQAAASRATAAETKANEADARAQAAETRANEADARAATAQASAQDAAASAQAATERATTAEAASQAALARSAELEATLQSSQARVAELDRALAELKSAHHELVVQQPPLQHQAAELARILGSRTWRWTGPFRRLGHVLLRRG</sequence>
<feature type="coiled-coil region" evidence="1">
    <location>
        <begin position="345"/>
        <end position="372"/>
    </location>
</feature>
<feature type="region of interest" description="Disordered" evidence="2">
    <location>
        <begin position="286"/>
        <end position="315"/>
    </location>
</feature>
<dbReference type="EMBL" id="WOXT01000003">
    <property type="protein sequence ID" value="MUV14897.1"/>
    <property type="molecule type" value="Genomic_DNA"/>
</dbReference>
<feature type="domain" description="Methyltransferase" evidence="3">
    <location>
        <begin position="60"/>
        <end position="143"/>
    </location>
</feature>
<dbReference type="GO" id="GO:0032259">
    <property type="term" value="P:methylation"/>
    <property type="evidence" value="ECO:0007669"/>
    <property type="project" value="UniProtKB-KW"/>
</dbReference>
<evidence type="ECO:0000259" key="3">
    <source>
        <dbReference type="Pfam" id="PF13649"/>
    </source>
</evidence>
<dbReference type="RefSeq" id="WP_156642356.1">
    <property type="nucleotide sequence ID" value="NZ_WOXT01000003.1"/>
</dbReference>
<keyword evidence="4" id="KW-0489">Methyltransferase</keyword>
<keyword evidence="4" id="KW-0808">Transferase</keyword>
<keyword evidence="1" id="KW-0175">Coiled coil</keyword>
<dbReference type="CDD" id="cd02440">
    <property type="entry name" value="AdoMet_MTases"/>
    <property type="match status" value="1"/>
</dbReference>
<dbReference type="InterPro" id="IPR041698">
    <property type="entry name" value="Methyltransf_25"/>
</dbReference>
<dbReference type="Gene3D" id="3.40.50.150">
    <property type="entry name" value="Vaccinia Virus protein VP39"/>
    <property type="match status" value="1"/>
</dbReference>
<evidence type="ECO:0000256" key="1">
    <source>
        <dbReference type="SAM" id="Coils"/>
    </source>
</evidence>
<dbReference type="SUPFAM" id="SSF57997">
    <property type="entry name" value="Tropomyosin"/>
    <property type="match status" value="1"/>
</dbReference>
<gene>
    <name evidence="4" type="ORF">GN331_11850</name>
</gene>
<evidence type="ECO:0000313" key="5">
    <source>
        <dbReference type="Proteomes" id="UP000479692"/>
    </source>
</evidence>
<comment type="caution">
    <text evidence="4">The sequence shown here is derived from an EMBL/GenBank/DDBJ whole genome shotgun (WGS) entry which is preliminary data.</text>
</comment>
<protein>
    <submittedName>
        <fullName evidence="4">Methyltransferase domain-containing protein</fullName>
    </submittedName>
</protein>
<dbReference type="GO" id="GO:0008168">
    <property type="term" value="F:methyltransferase activity"/>
    <property type="evidence" value="ECO:0007669"/>
    <property type="project" value="UniProtKB-KW"/>
</dbReference>